<dbReference type="Pfam" id="PF12833">
    <property type="entry name" value="HTH_18"/>
    <property type="match status" value="1"/>
</dbReference>
<keyword evidence="3" id="KW-0804">Transcription</keyword>
<dbReference type="InterPro" id="IPR009057">
    <property type="entry name" value="Homeodomain-like_sf"/>
</dbReference>
<keyword evidence="1" id="KW-0805">Transcription regulation</keyword>
<dbReference type="SUPFAM" id="SSF46689">
    <property type="entry name" value="Homeodomain-like"/>
    <property type="match status" value="2"/>
</dbReference>
<dbReference type="GO" id="GO:0003700">
    <property type="term" value="F:DNA-binding transcription factor activity"/>
    <property type="evidence" value="ECO:0007669"/>
    <property type="project" value="InterPro"/>
</dbReference>
<accession>A0A1L8R6Z9</accession>
<organism evidence="5 6">
    <name type="scientific">Enterococcus canintestini</name>
    <dbReference type="NCBI Taxonomy" id="317010"/>
    <lineage>
        <taxon>Bacteria</taxon>
        <taxon>Bacillati</taxon>
        <taxon>Bacillota</taxon>
        <taxon>Bacilli</taxon>
        <taxon>Lactobacillales</taxon>
        <taxon>Enterococcaceae</taxon>
        <taxon>Enterococcus</taxon>
    </lineage>
</organism>
<dbReference type="PRINTS" id="PR00032">
    <property type="entry name" value="HTHARAC"/>
</dbReference>
<dbReference type="PANTHER" id="PTHR43280:SF2">
    <property type="entry name" value="HTH-TYPE TRANSCRIPTIONAL REGULATOR EXSA"/>
    <property type="match status" value="1"/>
</dbReference>
<feature type="domain" description="HTH araC/xylS-type" evidence="4">
    <location>
        <begin position="161"/>
        <end position="258"/>
    </location>
</feature>
<reference evidence="5 6" key="1">
    <citation type="submission" date="2014-12" db="EMBL/GenBank/DDBJ databases">
        <title>Draft genome sequences of 29 type strains of Enterococci.</title>
        <authorList>
            <person name="Zhong Z."/>
            <person name="Sun Z."/>
            <person name="Liu W."/>
            <person name="Zhang W."/>
            <person name="Zhang H."/>
        </authorList>
    </citation>
    <scope>NUCLEOTIDE SEQUENCE [LARGE SCALE GENOMIC DNA]</scope>
    <source>
        <strain evidence="5 6">DSM 21207</strain>
    </source>
</reference>
<dbReference type="PROSITE" id="PS01124">
    <property type="entry name" value="HTH_ARAC_FAMILY_2"/>
    <property type="match status" value="1"/>
</dbReference>
<dbReference type="STRING" id="317010.RU96_GL002314"/>
<keyword evidence="2" id="KW-0238">DNA-binding</keyword>
<evidence type="ECO:0000256" key="2">
    <source>
        <dbReference type="ARBA" id="ARBA00023125"/>
    </source>
</evidence>
<dbReference type="Proteomes" id="UP000182835">
    <property type="component" value="Unassembled WGS sequence"/>
</dbReference>
<dbReference type="InterPro" id="IPR020449">
    <property type="entry name" value="Tscrpt_reg_AraC-type_HTH"/>
</dbReference>
<dbReference type="EMBL" id="JXKG01000007">
    <property type="protein sequence ID" value="OJG15501.1"/>
    <property type="molecule type" value="Genomic_DNA"/>
</dbReference>
<dbReference type="InterPro" id="IPR018060">
    <property type="entry name" value="HTH_AraC"/>
</dbReference>
<dbReference type="PANTHER" id="PTHR43280">
    <property type="entry name" value="ARAC-FAMILY TRANSCRIPTIONAL REGULATOR"/>
    <property type="match status" value="1"/>
</dbReference>
<evidence type="ECO:0000313" key="6">
    <source>
        <dbReference type="Proteomes" id="UP000182835"/>
    </source>
</evidence>
<dbReference type="Gene3D" id="2.60.120.280">
    <property type="entry name" value="Regulatory protein AraC"/>
    <property type="match status" value="1"/>
</dbReference>
<evidence type="ECO:0000256" key="1">
    <source>
        <dbReference type="ARBA" id="ARBA00023015"/>
    </source>
</evidence>
<dbReference type="PROSITE" id="PS00041">
    <property type="entry name" value="HTH_ARAC_FAMILY_1"/>
    <property type="match status" value="1"/>
</dbReference>
<dbReference type="RefSeq" id="WP_071864654.1">
    <property type="nucleotide sequence ID" value="NZ_JBHLVQ010000022.1"/>
</dbReference>
<dbReference type="OrthoDB" id="62429at2"/>
<protein>
    <recommendedName>
        <fullName evidence="4">HTH araC/xylS-type domain-containing protein</fullName>
    </recommendedName>
</protein>
<evidence type="ECO:0000313" key="5">
    <source>
        <dbReference type="EMBL" id="OJG15501.1"/>
    </source>
</evidence>
<dbReference type="GO" id="GO:0043565">
    <property type="term" value="F:sequence-specific DNA binding"/>
    <property type="evidence" value="ECO:0007669"/>
    <property type="project" value="InterPro"/>
</dbReference>
<dbReference type="Gene3D" id="1.10.10.60">
    <property type="entry name" value="Homeodomain-like"/>
    <property type="match status" value="2"/>
</dbReference>
<name>A0A1L8R6Z9_9ENTE</name>
<comment type="caution">
    <text evidence="5">The sequence shown here is derived from an EMBL/GenBank/DDBJ whole genome shotgun (WGS) entry which is preliminary data.</text>
</comment>
<evidence type="ECO:0000259" key="4">
    <source>
        <dbReference type="PROSITE" id="PS01124"/>
    </source>
</evidence>
<gene>
    <name evidence="5" type="ORF">RU96_GL002314</name>
</gene>
<dbReference type="SMART" id="SM00342">
    <property type="entry name" value="HTH_ARAC"/>
    <property type="match status" value="1"/>
</dbReference>
<proteinExistence type="predicted"/>
<dbReference type="AlphaFoldDB" id="A0A1L8R6Z9"/>
<evidence type="ECO:0000256" key="3">
    <source>
        <dbReference type="ARBA" id="ARBA00023163"/>
    </source>
</evidence>
<dbReference type="InterPro" id="IPR018062">
    <property type="entry name" value="HTH_AraC-typ_CS"/>
</dbReference>
<sequence length="264" mass="30827">MQEINQRFHYISDEGLPLIYGVGIGFGGQDYFWDARQRKENMLVLQMTLTGSGQLKTPGAMFTLTPGKAFLGEIPGNYQYFGDKWHFLYLEFSPNVRQWFPQSIQVLTLEKKYQLEIKNLVSKLIESEVDIYLNAKLTFQLVLTLKAAIKNQNLDQSPKMLKVKDYLNKNYSNDFSLDDLAQEFGMSKFRLIREFNSVYQIPPMHYLQKIRINHAQELLWLGKEVQFVAEATGFSNANYFSKVFRKEVGMSPSDYRAGKEFYRR</sequence>